<dbReference type="GO" id="GO:0060828">
    <property type="term" value="P:regulation of canonical Wnt signaling pathway"/>
    <property type="evidence" value="ECO:0007669"/>
    <property type="project" value="InterPro"/>
</dbReference>
<keyword evidence="4" id="KW-1185">Reference proteome</keyword>
<feature type="region of interest" description="Disordered" evidence="2">
    <location>
        <begin position="1"/>
        <end position="28"/>
    </location>
</feature>
<dbReference type="Gene3D" id="3.30.2280.10">
    <property type="entry name" value="Hypothetical protein (hspc210)"/>
    <property type="match status" value="1"/>
</dbReference>
<dbReference type="InterPro" id="IPR023231">
    <property type="entry name" value="GSKIP_dom_sf"/>
</dbReference>
<dbReference type="AlphaFoldDB" id="A0A914UKL8"/>
<evidence type="ECO:0000256" key="1">
    <source>
        <dbReference type="ARBA" id="ARBA00009571"/>
    </source>
</evidence>
<proteinExistence type="inferred from homology"/>
<dbReference type="InterPro" id="IPR007967">
    <property type="entry name" value="GSKIP_dom"/>
</dbReference>
<comment type="similarity">
    <text evidence="1">Belongs to the GSKIP family.</text>
</comment>
<dbReference type="GO" id="GO:0005737">
    <property type="term" value="C:cytoplasm"/>
    <property type="evidence" value="ECO:0007669"/>
    <property type="project" value="TreeGrafter"/>
</dbReference>
<organism evidence="4 5">
    <name type="scientific">Plectus sambesii</name>
    <dbReference type="NCBI Taxonomy" id="2011161"/>
    <lineage>
        <taxon>Eukaryota</taxon>
        <taxon>Metazoa</taxon>
        <taxon>Ecdysozoa</taxon>
        <taxon>Nematoda</taxon>
        <taxon>Chromadorea</taxon>
        <taxon>Plectida</taxon>
        <taxon>Plectina</taxon>
        <taxon>Plectoidea</taxon>
        <taxon>Plectidae</taxon>
        <taxon>Plectus</taxon>
    </lineage>
</organism>
<evidence type="ECO:0000256" key="2">
    <source>
        <dbReference type="SAM" id="MobiDB-lite"/>
    </source>
</evidence>
<evidence type="ECO:0000313" key="5">
    <source>
        <dbReference type="WBParaSite" id="PSAMB.scaffold10803size3824.g33620.t1"/>
    </source>
</evidence>
<dbReference type="GO" id="GO:0051018">
    <property type="term" value="F:protein kinase A binding"/>
    <property type="evidence" value="ECO:0007669"/>
    <property type="project" value="TreeGrafter"/>
</dbReference>
<dbReference type="FunFam" id="3.30.2280.10:FF:000004">
    <property type="entry name" value="Protein CBG05668"/>
    <property type="match status" value="1"/>
</dbReference>
<evidence type="ECO:0000313" key="4">
    <source>
        <dbReference type="Proteomes" id="UP000887566"/>
    </source>
</evidence>
<name>A0A914UKL8_9BILA</name>
<feature type="domain" description="GSKIP" evidence="3">
    <location>
        <begin position="34"/>
        <end position="137"/>
    </location>
</feature>
<evidence type="ECO:0000259" key="3">
    <source>
        <dbReference type="Pfam" id="PF05303"/>
    </source>
</evidence>
<dbReference type="WBParaSite" id="PSAMB.scaffold10803size3824.g33620.t1">
    <property type="protein sequence ID" value="PSAMB.scaffold10803size3824.g33620.t1"/>
    <property type="gene ID" value="PSAMB.scaffold10803size3824.g33620"/>
</dbReference>
<dbReference type="PANTHER" id="PTHR12490:SF5">
    <property type="entry name" value="GSKIP DOMAIN-CONTAINING PROTEIN"/>
    <property type="match status" value="1"/>
</dbReference>
<dbReference type="Proteomes" id="UP000887566">
    <property type="component" value="Unplaced"/>
</dbReference>
<dbReference type="PANTHER" id="PTHR12490">
    <property type="entry name" value="GSK3B-INTERACTING PROTEIN"/>
    <property type="match status" value="1"/>
</dbReference>
<dbReference type="InterPro" id="IPR037395">
    <property type="entry name" value="GSKIP"/>
</dbReference>
<accession>A0A914UKL8</accession>
<reference evidence="5" key="1">
    <citation type="submission" date="2022-11" db="UniProtKB">
        <authorList>
            <consortium name="WormBaseParasite"/>
        </authorList>
    </citation>
    <scope>IDENTIFICATION</scope>
</reference>
<sequence length="199" mass="21833">MGMSLNEVSTRNRSYQGTNNGSLSTSRGEQSSLELEAIAAVHELSFAVQTISVSEMLPRTSELIFVNVSTVEGQPYCLELTMKGWRVTSLRQDCMNGDFRRMDLHTKYFESPYQLMDTISPGYRDLFGEKLAARLRMLAVDGEEGCMAPFGSYVPGSIFPEDMDSPERVCSPTARSSGVSFPQTAPTPIVTVRHPSGGG</sequence>
<protein>
    <submittedName>
        <fullName evidence="5">GSKIP domain-containing protein</fullName>
    </submittedName>
</protein>
<dbReference type="SUPFAM" id="SSF103107">
    <property type="entry name" value="Hypothetical protein c14orf129, hspc210"/>
    <property type="match status" value="1"/>
</dbReference>
<dbReference type="GO" id="GO:0019207">
    <property type="term" value="F:kinase regulator activity"/>
    <property type="evidence" value="ECO:0007669"/>
    <property type="project" value="TreeGrafter"/>
</dbReference>
<dbReference type="Pfam" id="PF05303">
    <property type="entry name" value="GSKIP_dom"/>
    <property type="match status" value="1"/>
</dbReference>